<keyword evidence="7 9" id="KW-0472">Membrane</keyword>
<dbReference type="KEGG" id="hro:HELRODRAFT_100974"/>
<dbReference type="STRING" id="6412.T1ED25"/>
<evidence type="ECO:0000256" key="6">
    <source>
        <dbReference type="ARBA" id="ARBA00023128"/>
    </source>
</evidence>
<evidence type="ECO:0000313" key="12">
    <source>
        <dbReference type="Proteomes" id="UP000015101"/>
    </source>
</evidence>
<organism evidence="11 12">
    <name type="scientific">Helobdella robusta</name>
    <name type="common">Californian leech</name>
    <dbReference type="NCBI Taxonomy" id="6412"/>
    <lineage>
        <taxon>Eukaryota</taxon>
        <taxon>Metazoa</taxon>
        <taxon>Spiralia</taxon>
        <taxon>Lophotrochozoa</taxon>
        <taxon>Annelida</taxon>
        <taxon>Clitellata</taxon>
        <taxon>Hirudinea</taxon>
        <taxon>Rhynchobdellida</taxon>
        <taxon>Glossiphoniidae</taxon>
        <taxon>Helobdella</taxon>
    </lineage>
</organism>
<sequence>MIALQRSSSFLAGSLVKKFPKSYFIEVFNHSKCNKIQVRKCLESRKVDLTGAKQVYMFDTHLLIKSLQDSGIAPNQAETLAYSLVQITQGHMDFVNKNLITKEQQEILLQQILSHISSIKKDMIILEKSEFSNLKHEYEKQNIEIEQMKRHFKDEINNLKSGVALDMNLEKSRAKDAHAESEKALTKLENRIGIMSSEHDKHISGMDNKIEKEIANLLATYERYRNDVIKYAAGAVMTCLTICLGFYRLWS</sequence>
<dbReference type="Pfam" id="PF07798">
    <property type="entry name" value="CCDC90-like"/>
    <property type="match status" value="2"/>
</dbReference>
<evidence type="ECO:0000256" key="9">
    <source>
        <dbReference type="SAM" id="Phobius"/>
    </source>
</evidence>
<dbReference type="PANTHER" id="PTHR14360:SF1">
    <property type="entry name" value="PROTEIN FMP32, MITOCHONDRIAL"/>
    <property type="match status" value="1"/>
</dbReference>
<evidence type="ECO:0000256" key="1">
    <source>
        <dbReference type="ARBA" id="ARBA00004325"/>
    </source>
</evidence>
<keyword evidence="3 9" id="KW-0812">Transmembrane</keyword>
<dbReference type="OrthoDB" id="889336at2759"/>
<dbReference type="RefSeq" id="XP_009021196.1">
    <property type="nucleotide sequence ID" value="XM_009022948.1"/>
</dbReference>
<dbReference type="InParanoid" id="T1ED25"/>
<evidence type="ECO:0000313" key="10">
    <source>
        <dbReference type="EMBL" id="ESO00559.1"/>
    </source>
</evidence>
<reference evidence="10 12" key="2">
    <citation type="journal article" date="2013" name="Nature">
        <title>Insights into bilaterian evolution from three spiralian genomes.</title>
        <authorList>
            <person name="Simakov O."/>
            <person name="Marletaz F."/>
            <person name="Cho S.J."/>
            <person name="Edsinger-Gonzales E."/>
            <person name="Havlak P."/>
            <person name="Hellsten U."/>
            <person name="Kuo D.H."/>
            <person name="Larsson T."/>
            <person name="Lv J."/>
            <person name="Arendt D."/>
            <person name="Savage R."/>
            <person name="Osoegawa K."/>
            <person name="de Jong P."/>
            <person name="Grimwood J."/>
            <person name="Chapman J.A."/>
            <person name="Shapiro H."/>
            <person name="Aerts A."/>
            <person name="Otillar R.P."/>
            <person name="Terry A.Y."/>
            <person name="Boore J.L."/>
            <person name="Grigoriev I.V."/>
            <person name="Lindberg D.R."/>
            <person name="Seaver E.C."/>
            <person name="Weisblat D.A."/>
            <person name="Putnam N.H."/>
            <person name="Rokhsar D.S."/>
        </authorList>
    </citation>
    <scope>NUCLEOTIDE SEQUENCE</scope>
</reference>
<feature type="transmembrane region" description="Helical" evidence="9">
    <location>
        <begin position="231"/>
        <end position="250"/>
    </location>
</feature>
<dbReference type="Gene3D" id="1.20.5.340">
    <property type="match status" value="1"/>
</dbReference>
<dbReference type="eggNOG" id="KOG3156">
    <property type="taxonomic scope" value="Eukaryota"/>
</dbReference>
<proteinExistence type="inferred from homology"/>
<keyword evidence="4 9" id="KW-1133">Transmembrane helix</keyword>
<accession>T1ED25</accession>
<protein>
    <recommendedName>
        <fullName evidence="13">Mitochondrial calcium uniporter regulator 1</fullName>
    </recommendedName>
</protein>
<evidence type="ECO:0000256" key="2">
    <source>
        <dbReference type="ARBA" id="ARBA00007224"/>
    </source>
</evidence>
<dbReference type="Proteomes" id="UP000015101">
    <property type="component" value="Unassembled WGS sequence"/>
</dbReference>
<keyword evidence="12" id="KW-1185">Reference proteome</keyword>
<keyword evidence="6" id="KW-0496">Mitochondrion</keyword>
<reference evidence="12" key="1">
    <citation type="submission" date="2012-12" db="EMBL/GenBank/DDBJ databases">
        <authorList>
            <person name="Hellsten U."/>
            <person name="Grimwood J."/>
            <person name="Chapman J.A."/>
            <person name="Shapiro H."/>
            <person name="Aerts A."/>
            <person name="Otillar R.P."/>
            <person name="Terry A.Y."/>
            <person name="Boore J.L."/>
            <person name="Simakov O."/>
            <person name="Marletaz F."/>
            <person name="Cho S.-J."/>
            <person name="Edsinger-Gonzales E."/>
            <person name="Havlak P."/>
            <person name="Kuo D.-H."/>
            <person name="Larsson T."/>
            <person name="Lv J."/>
            <person name="Arendt D."/>
            <person name="Savage R."/>
            <person name="Osoegawa K."/>
            <person name="de Jong P."/>
            <person name="Lindberg D.R."/>
            <person name="Seaver E.C."/>
            <person name="Weisblat D.A."/>
            <person name="Putnam N.H."/>
            <person name="Grigoriev I.V."/>
            <person name="Rokhsar D.S."/>
        </authorList>
    </citation>
    <scope>NUCLEOTIDE SEQUENCE</scope>
</reference>
<evidence type="ECO:0000256" key="7">
    <source>
        <dbReference type="ARBA" id="ARBA00023136"/>
    </source>
</evidence>
<evidence type="ECO:0000313" key="11">
    <source>
        <dbReference type="EnsemblMetazoa" id="HelroP100974"/>
    </source>
</evidence>
<comment type="subcellular location">
    <subcellularLocation>
        <location evidence="1">Mitochondrion membrane</location>
    </subcellularLocation>
</comment>
<feature type="coiled-coil region" evidence="8">
    <location>
        <begin position="131"/>
        <end position="227"/>
    </location>
</feature>
<comment type="similarity">
    <text evidence="2">Belongs to the CCDC90 family.</text>
</comment>
<dbReference type="PANTHER" id="PTHR14360">
    <property type="entry name" value="PROTEIN FMP32, MITOCHONDRIAL"/>
    <property type="match status" value="1"/>
</dbReference>
<dbReference type="OMA" id="TMLETHK"/>
<dbReference type="EMBL" id="AMQM01005314">
    <property type="status" value="NOT_ANNOTATED_CDS"/>
    <property type="molecule type" value="Genomic_DNA"/>
</dbReference>
<dbReference type="AlphaFoldDB" id="T1ED25"/>
<dbReference type="InterPro" id="IPR024461">
    <property type="entry name" value="CCDC90-like"/>
</dbReference>
<reference evidence="11" key="3">
    <citation type="submission" date="2015-06" db="UniProtKB">
        <authorList>
            <consortium name="EnsemblMetazoa"/>
        </authorList>
    </citation>
    <scope>IDENTIFICATION</scope>
</reference>
<dbReference type="CTD" id="20194477"/>
<evidence type="ECO:0000256" key="4">
    <source>
        <dbReference type="ARBA" id="ARBA00022989"/>
    </source>
</evidence>
<evidence type="ECO:0000256" key="3">
    <source>
        <dbReference type="ARBA" id="ARBA00022692"/>
    </source>
</evidence>
<dbReference type="HOGENOM" id="CLU_063283_1_0_1"/>
<dbReference type="EnsemblMetazoa" id="HelroT100974">
    <property type="protein sequence ID" value="HelroP100974"/>
    <property type="gene ID" value="HelroG100974"/>
</dbReference>
<dbReference type="GO" id="GO:0005739">
    <property type="term" value="C:mitochondrion"/>
    <property type="evidence" value="ECO:0000318"/>
    <property type="project" value="GO_Central"/>
</dbReference>
<dbReference type="GO" id="GO:0031966">
    <property type="term" value="C:mitochondrial membrane"/>
    <property type="evidence" value="ECO:0007669"/>
    <property type="project" value="UniProtKB-SubCell"/>
</dbReference>
<dbReference type="FunFam" id="1.20.5.340:FF:000015">
    <property type="entry name" value="Mitochondrial calcium uniporter regulator 1"/>
    <property type="match status" value="1"/>
</dbReference>
<name>T1ED25_HELRO</name>
<keyword evidence="5 8" id="KW-0175">Coiled coil</keyword>
<evidence type="ECO:0008006" key="13">
    <source>
        <dbReference type="Google" id="ProtNLM"/>
    </source>
</evidence>
<evidence type="ECO:0000256" key="5">
    <source>
        <dbReference type="ARBA" id="ARBA00023054"/>
    </source>
</evidence>
<gene>
    <name evidence="11" type="primary">20194477</name>
    <name evidence="10" type="ORF">HELRODRAFT_100974</name>
</gene>
<dbReference type="EMBL" id="KB096900">
    <property type="protein sequence ID" value="ESO00559.1"/>
    <property type="molecule type" value="Genomic_DNA"/>
</dbReference>
<dbReference type="GeneID" id="20194477"/>
<evidence type="ECO:0000256" key="8">
    <source>
        <dbReference type="SAM" id="Coils"/>
    </source>
</evidence>